<feature type="transmembrane region" description="Helical" evidence="2">
    <location>
        <begin position="20"/>
        <end position="43"/>
    </location>
</feature>
<accession>A0AAN6NJD0</accession>
<dbReference type="EMBL" id="MU859476">
    <property type="protein sequence ID" value="KAK3946906.1"/>
    <property type="molecule type" value="Genomic_DNA"/>
</dbReference>
<organism evidence="3 4">
    <name type="scientific">Pseudoneurospora amorphoporcata</name>
    <dbReference type="NCBI Taxonomy" id="241081"/>
    <lineage>
        <taxon>Eukaryota</taxon>
        <taxon>Fungi</taxon>
        <taxon>Dikarya</taxon>
        <taxon>Ascomycota</taxon>
        <taxon>Pezizomycotina</taxon>
        <taxon>Sordariomycetes</taxon>
        <taxon>Sordariomycetidae</taxon>
        <taxon>Sordariales</taxon>
        <taxon>Sordariaceae</taxon>
        <taxon>Pseudoneurospora</taxon>
    </lineage>
</organism>
<evidence type="ECO:0000256" key="1">
    <source>
        <dbReference type="SAM" id="MobiDB-lite"/>
    </source>
</evidence>
<evidence type="ECO:0000256" key="2">
    <source>
        <dbReference type="SAM" id="Phobius"/>
    </source>
</evidence>
<dbReference type="AlphaFoldDB" id="A0AAN6NJD0"/>
<sequence length="72" mass="7992">MYDPLPMESPSNSGGGGRKADIGAIIGGSIAGVLGIVLLICVFKGIKARREDQKESDEEYKMRRQRRRSNRR</sequence>
<name>A0AAN6NJD0_9PEZI</name>
<keyword evidence="2" id="KW-0472">Membrane</keyword>
<keyword evidence="4" id="KW-1185">Reference proteome</keyword>
<evidence type="ECO:0000313" key="4">
    <source>
        <dbReference type="Proteomes" id="UP001303222"/>
    </source>
</evidence>
<feature type="compositionally biased region" description="Basic residues" evidence="1">
    <location>
        <begin position="63"/>
        <end position="72"/>
    </location>
</feature>
<protein>
    <submittedName>
        <fullName evidence="3">Uncharacterized protein</fullName>
    </submittedName>
</protein>
<keyword evidence="2" id="KW-1133">Transmembrane helix</keyword>
<comment type="caution">
    <text evidence="3">The sequence shown here is derived from an EMBL/GenBank/DDBJ whole genome shotgun (WGS) entry which is preliminary data.</text>
</comment>
<reference evidence="3" key="1">
    <citation type="journal article" date="2023" name="Mol. Phylogenet. Evol.">
        <title>Genome-scale phylogeny and comparative genomics of the fungal order Sordariales.</title>
        <authorList>
            <person name="Hensen N."/>
            <person name="Bonometti L."/>
            <person name="Westerberg I."/>
            <person name="Brannstrom I.O."/>
            <person name="Guillou S."/>
            <person name="Cros-Aarteil S."/>
            <person name="Calhoun S."/>
            <person name="Haridas S."/>
            <person name="Kuo A."/>
            <person name="Mondo S."/>
            <person name="Pangilinan J."/>
            <person name="Riley R."/>
            <person name="LaButti K."/>
            <person name="Andreopoulos B."/>
            <person name="Lipzen A."/>
            <person name="Chen C."/>
            <person name="Yan M."/>
            <person name="Daum C."/>
            <person name="Ng V."/>
            <person name="Clum A."/>
            <person name="Steindorff A."/>
            <person name="Ohm R.A."/>
            <person name="Martin F."/>
            <person name="Silar P."/>
            <person name="Natvig D.O."/>
            <person name="Lalanne C."/>
            <person name="Gautier V."/>
            <person name="Ament-Velasquez S.L."/>
            <person name="Kruys A."/>
            <person name="Hutchinson M.I."/>
            <person name="Powell A.J."/>
            <person name="Barry K."/>
            <person name="Miller A.N."/>
            <person name="Grigoriev I.V."/>
            <person name="Debuchy R."/>
            <person name="Gladieux P."/>
            <person name="Hiltunen Thoren M."/>
            <person name="Johannesson H."/>
        </authorList>
    </citation>
    <scope>NUCLEOTIDE SEQUENCE</scope>
    <source>
        <strain evidence="3">CBS 626.80</strain>
    </source>
</reference>
<proteinExistence type="predicted"/>
<reference evidence="3" key="2">
    <citation type="submission" date="2023-06" db="EMBL/GenBank/DDBJ databases">
        <authorList>
            <consortium name="Lawrence Berkeley National Laboratory"/>
            <person name="Mondo S.J."/>
            <person name="Hensen N."/>
            <person name="Bonometti L."/>
            <person name="Westerberg I."/>
            <person name="Brannstrom I.O."/>
            <person name="Guillou S."/>
            <person name="Cros-Aarteil S."/>
            <person name="Calhoun S."/>
            <person name="Haridas S."/>
            <person name="Kuo A."/>
            <person name="Pangilinan J."/>
            <person name="Riley R."/>
            <person name="Labutti K."/>
            <person name="Andreopoulos B."/>
            <person name="Lipzen A."/>
            <person name="Chen C."/>
            <person name="Yanf M."/>
            <person name="Daum C."/>
            <person name="Ng V."/>
            <person name="Clum A."/>
            <person name="Steindorff A."/>
            <person name="Ohm R."/>
            <person name="Martin F."/>
            <person name="Silar P."/>
            <person name="Natvig D."/>
            <person name="Lalanne C."/>
            <person name="Gautier V."/>
            <person name="Ament-Velasquez S.L."/>
            <person name="Kruys A."/>
            <person name="Hutchinson M.I."/>
            <person name="Powell A.J."/>
            <person name="Barry K."/>
            <person name="Miller A.N."/>
            <person name="Grigoriev I.V."/>
            <person name="Debuchy R."/>
            <person name="Gladieux P."/>
            <person name="Thoren M.H."/>
            <person name="Johannesson H."/>
        </authorList>
    </citation>
    <scope>NUCLEOTIDE SEQUENCE</scope>
    <source>
        <strain evidence="3">CBS 626.80</strain>
    </source>
</reference>
<gene>
    <name evidence="3" type="ORF">QBC32DRAFT_356207</name>
</gene>
<dbReference type="Proteomes" id="UP001303222">
    <property type="component" value="Unassembled WGS sequence"/>
</dbReference>
<evidence type="ECO:0000313" key="3">
    <source>
        <dbReference type="EMBL" id="KAK3946906.1"/>
    </source>
</evidence>
<feature type="region of interest" description="Disordered" evidence="1">
    <location>
        <begin position="49"/>
        <end position="72"/>
    </location>
</feature>
<keyword evidence="2" id="KW-0812">Transmembrane</keyword>